<evidence type="ECO:0000256" key="1">
    <source>
        <dbReference type="SAM" id="MobiDB-lite"/>
    </source>
</evidence>
<proteinExistence type="predicted"/>
<dbReference type="EMBL" id="VEVO01000020">
    <property type="protein sequence ID" value="KAF0025194.1"/>
    <property type="molecule type" value="Genomic_DNA"/>
</dbReference>
<name>A0A6A4S3U8_SCOMX</name>
<protein>
    <submittedName>
        <fullName evidence="2">Uncharacterized protein</fullName>
    </submittedName>
</protein>
<accession>A0A6A4S3U8</accession>
<dbReference type="Proteomes" id="UP000438429">
    <property type="component" value="Unassembled WGS sequence"/>
</dbReference>
<evidence type="ECO:0000313" key="2">
    <source>
        <dbReference type="EMBL" id="KAF0025194.1"/>
    </source>
</evidence>
<comment type="caution">
    <text evidence="2">The sequence shown here is derived from an EMBL/GenBank/DDBJ whole genome shotgun (WGS) entry which is preliminary data.</text>
</comment>
<evidence type="ECO:0000313" key="3">
    <source>
        <dbReference type="Proteomes" id="UP000438429"/>
    </source>
</evidence>
<reference evidence="2 3" key="1">
    <citation type="submission" date="2019-06" db="EMBL/GenBank/DDBJ databases">
        <title>Draft genomes of female and male turbot (Scophthalmus maximus).</title>
        <authorList>
            <person name="Xu H."/>
            <person name="Xu X.-W."/>
            <person name="Shao C."/>
            <person name="Chen S."/>
        </authorList>
    </citation>
    <scope>NUCLEOTIDE SEQUENCE [LARGE SCALE GENOMIC DNA]</scope>
    <source>
        <strain evidence="2">Ysfricsl-2016a</strain>
        <tissue evidence="2">Blood</tissue>
    </source>
</reference>
<dbReference type="AlphaFoldDB" id="A0A6A4S3U8"/>
<organism evidence="2 3">
    <name type="scientific">Scophthalmus maximus</name>
    <name type="common">Turbot</name>
    <name type="synonym">Psetta maxima</name>
    <dbReference type="NCBI Taxonomy" id="52904"/>
    <lineage>
        <taxon>Eukaryota</taxon>
        <taxon>Metazoa</taxon>
        <taxon>Chordata</taxon>
        <taxon>Craniata</taxon>
        <taxon>Vertebrata</taxon>
        <taxon>Euteleostomi</taxon>
        <taxon>Actinopterygii</taxon>
        <taxon>Neopterygii</taxon>
        <taxon>Teleostei</taxon>
        <taxon>Neoteleostei</taxon>
        <taxon>Acanthomorphata</taxon>
        <taxon>Carangaria</taxon>
        <taxon>Pleuronectiformes</taxon>
        <taxon>Pleuronectoidei</taxon>
        <taxon>Scophthalmidae</taxon>
        <taxon>Scophthalmus</taxon>
    </lineage>
</organism>
<feature type="region of interest" description="Disordered" evidence="1">
    <location>
        <begin position="82"/>
        <end position="111"/>
    </location>
</feature>
<feature type="compositionally biased region" description="Basic and acidic residues" evidence="1">
    <location>
        <begin position="82"/>
        <end position="91"/>
    </location>
</feature>
<gene>
    <name evidence="2" type="ORF">F2P81_022075</name>
</gene>
<sequence length="111" mass="12618">MSHNSAIIPQSLTKRCCLCPRLCVRCETATGRRFVTDAQRSATRHDVLLETRAGGPAPSCQTTVDDGDRVVQTKLHIIKEEEERPSDEFSWTRDPWPGQRQLVEQGRELTR</sequence>